<dbReference type="EMBL" id="JACIBY010000007">
    <property type="protein sequence ID" value="MBB3839711.1"/>
    <property type="molecule type" value="Genomic_DNA"/>
</dbReference>
<proteinExistence type="predicted"/>
<evidence type="ECO:0000313" key="2">
    <source>
        <dbReference type="Proteomes" id="UP000541352"/>
    </source>
</evidence>
<accession>A0A7W5ZPL9</accession>
<dbReference type="Proteomes" id="UP000541352">
    <property type="component" value="Unassembled WGS sequence"/>
</dbReference>
<dbReference type="PANTHER" id="PTHR34613">
    <property type="entry name" value="SLL0800 PROTEIN"/>
    <property type="match status" value="1"/>
</dbReference>
<gene>
    <name evidence="1" type="ORF">FHS57_003720</name>
</gene>
<dbReference type="PANTHER" id="PTHR34613:SF1">
    <property type="entry name" value="SLL6017 PROTEIN"/>
    <property type="match status" value="1"/>
</dbReference>
<dbReference type="RefSeq" id="WP_183976201.1">
    <property type="nucleotide sequence ID" value="NZ_JACIBY010000007.1"/>
</dbReference>
<protein>
    <recommendedName>
        <fullName evidence="3">Transposase (putative) YhgA-like domain-containing protein</fullName>
    </recommendedName>
</protein>
<dbReference type="AlphaFoldDB" id="A0A7W5ZPL9"/>
<keyword evidence="2" id="KW-1185">Reference proteome</keyword>
<reference evidence="1 2" key="1">
    <citation type="submission" date="2020-08" db="EMBL/GenBank/DDBJ databases">
        <title>Genomic Encyclopedia of Type Strains, Phase IV (KMG-IV): sequencing the most valuable type-strain genomes for metagenomic binning, comparative biology and taxonomic classification.</title>
        <authorList>
            <person name="Goeker M."/>
        </authorList>
    </citation>
    <scope>NUCLEOTIDE SEQUENCE [LARGE SCALE GENOMIC DNA]</scope>
    <source>
        <strain evidence="1 2">DSM 17976</strain>
    </source>
</reference>
<sequence>MYRSGGPVEITAVFIEELPDDIQHTKERKPDVLKKVTDAKGDTFVVQIEFQVKDEPEMVYRMAEYFIMLERKYKLPIRQFVIFLGADHPTMVTQLNREMLKFKFPLVSLSTLDYHIFLKSDKPEEVILAILANFQSENPENALKQILVRVKETSNGEFSLNRYFNQLRVLAQLRNLELNLKNAMDSIAEYIKEERDVLFLRGLDKGEANAREKELTKFVTNLLQKLNLPFEQIADITGTTVDFVKSVHKKLSDK</sequence>
<organism evidence="1 2">
    <name type="scientific">Runella defluvii</name>
    <dbReference type="NCBI Taxonomy" id="370973"/>
    <lineage>
        <taxon>Bacteria</taxon>
        <taxon>Pseudomonadati</taxon>
        <taxon>Bacteroidota</taxon>
        <taxon>Cytophagia</taxon>
        <taxon>Cytophagales</taxon>
        <taxon>Spirosomataceae</taxon>
        <taxon>Runella</taxon>
    </lineage>
</organism>
<evidence type="ECO:0008006" key="3">
    <source>
        <dbReference type="Google" id="ProtNLM"/>
    </source>
</evidence>
<evidence type="ECO:0000313" key="1">
    <source>
        <dbReference type="EMBL" id="MBB3839711.1"/>
    </source>
</evidence>
<comment type="caution">
    <text evidence="1">The sequence shown here is derived from an EMBL/GenBank/DDBJ whole genome shotgun (WGS) entry which is preliminary data.</text>
</comment>
<name>A0A7W5ZPL9_9BACT</name>